<evidence type="ECO:0000313" key="3">
    <source>
        <dbReference type="Proteomes" id="UP000008367"/>
    </source>
</evidence>
<evidence type="ECO:0000256" key="1">
    <source>
        <dbReference type="SAM" id="Phobius"/>
    </source>
</evidence>
<feature type="transmembrane region" description="Helical" evidence="1">
    <location>
        <begin position="6"/>
        <end position="23"/>
    </location>
</feature>
<keyword evidence="1" id="KW-1133">Transmembrane helix</keyword>
<accession>A0A454CXF4</accession>
<proteinExistence type="predicted"/>
<keyword evidence="1" id="KW-0812">Transmembrane</keyword>
<gene>
    <name evidence="2" type="ORF">VCHENC02_3230</name>
</gene>
<evidence type="ECO:0000313" key="2">
    <source>
        <dbReference type="EMBL" id="EKM31098.1"/>
    </source>
</evidence>
<dbReference type="Proteomes" id="UP000008367">
    <property type="component" value="Unassembled WGS sequence"/>
</dbReference>
<keyword evidence="1" id="KW-0472">Membrane</keyword>
<dbReference type="EMBL" id="AJSR01001342">
    <property type="protein sequence ID" value="EKM31098.1"/>
    <property type="molecule type" value="Genomic_DNA"/>
</dbReference>
<feature type="non-terminal residue" evidence="2">
    <location>
        <position position="31"/>
    </location>
</feature>
<organism evidence="2 3">
    <name type="scientific">Vibrio harveyi</name>
    <name type="common">Beneckea harveyi</name>
    <dbReference type="NCBI Taxonomy" id="669"/>
    <lineage>
        <taxon>Bacteria</taxon>
        <taxon>Pseudomonadati</taxon>
        <taxon>Pseudomonadota</taxon>
        <taxon>Gammaproteobacteria</taxon>
        <taxon>Vibrionales</taxon>
        <taxon>Vibrionaceae</taxon>
        <taxon>Vibrio</taxon>
    </lineage>
</organism>
<protein>
    <submittedName>
        <fullName evidence="2">Uncharacterized protein</fullName>
    </submittedName>
</protein>
<name>A0A454CXF4_VIBHA</name>
<dbReference type="AlphaFoldDB" id="A0A454CXF4"/>
<reference evidence="2 3" key="1">
    <citation type="submission" date="2012-10" db="EMBL/GenBank/DDBJ databases">
        <title>Genome sequence of Vibrio Cholerae HENC-02.</title>
        <authorList>
            <person name="Eppinger M."/>
            <person name="Hasan N.A."/>
            <person name="Sengamalay N."/>
            <person name="Hine E."/>
            <person name="Su Q."/>
            <person name="Daugherty S.C."/>
            <person name="Young S."/>
            <person name="Sadzewicz L."/>
            <person name="Tallon L."/>
            <person name="Cebula T.A."/>
            <person name="Ravel J."/>
            <person name="Colwell R.R."/>
        </authorList>
    </citation>
    <scope>NUCLEOTIDE SEQUENCE [LARGE SCALE GENOMIC DNA]</scope>
    <source>
        <strain evidence="2 3">HENC-02</strain>
    </source>
</reference>
<dbReference type="STRING" id="669.AL538_22070"/>
<sequence length="31" mass="3444">MTNTIARISFIGVLLLTISLSLWKSSDINHV</sequence>
<comment type="caution">
    <text evidence="2">The sequence shown here is derived from an EMBL/GenBank/DDBJ whole genome shotgun (WGS) entry which is preliminary data.</text>
</comment>